<dbReference type="Proteomes" id="UP001194580">
    <property type="component" value="Unassembled WGS sequence"/>
</dbReference>
<dbReference type="EMBL" id="JAAAIL010001699">
    <property type="protein sequence ID" value="KAG0266017.1"/>
    <property type="molecule type" value="Genomic_DNA"/>
</dbReference>
<reference evidence="7" key="1">
    <citation type="journal article" date="2020" name="Fungal Divers.">
        <title>Resolving the Mortierellaceae phylogeny through synthesis of multi-gene phylogenetics and phylogenomics.</title>
        <authorList>
            <person name="Vandepol N."/>
            <person name="Liber J."/>
            <person name="Desiro A."/>
            <person name="Na H."/>
            <person name="Kennedy M."/>
            <person name="Barry K."/>
            <person name="Grigoriev I.V."/>
            <person name="Miller A.N."/>
            <person name="O'Donnell K."/>
            <person name="Stajich J.E."/>
            <person name="Bonito G."/>
        </authorList>
    </citation>
    <scope>NUCLEOTIDE SEQUENCE</scope>
    <source>
        <strain evidence="7">NRRL 28262</strain>
    </source>
</reference>
<protein>
    <submittedName>
        <fullName evidence="7">Protein kinase alk2</fullName>
    </submittedName>
</protein>
<organism evidence="7 8">
    <name type="scientific">Linnemannia exigua</name>
    <dbReference type="NCBI Taxonomy" id="604196"/>
    <lineage>
        <taxon>Eukaryota</taxon>
        <taxon>Fungi</taxon>
        <taxon>Fungi incertae sedis</taxon>
        <taxon>Mucoromycota</taxon>
        <taxon>Mortierellomycotina</taxon>
        <taxon>Mortierellomycetes</taxon>
        <taxon>Mortierellales</taxon>
        <taxon>Mortierellaceae</taxon>
        <taxon>Linnemannia</taxon>
    </lineage>
</organism>
<dbReference type="GO" id="GO:0005506">
    <property type="term" value="F:iron ion binding"/>
    <property type="evidence" value="ECO:0007669"/>
    <property type="project" value="InterPro"/>
</dbReference>
<dbReference type="PRINTS" id="PR00463">
    <property type="entry name" value="EP450I"/>
</dbReference>
<feature type="binding site" description="axial binding residue" evidence="5">
    <location>
        <position position="453"/>
    </location>
    <ligand>
        <name>heme</name>
        <dbReference type="ChEBI" id="CHEBI:30413"/>
    </ligand>
    <ligandPart>
        <name>Fe</name>
        <dbReference type="ChEBI" id="CHEBI:18248"/>
    </ligandPart>
</feature>
<keyword evidence="2 5" id="KW-0479">Metal-binding</keyword>
<keyword evidence="7" id="KW-0418">Kinase</keyword>
<evidence type="ECO:0000313" key="7">
    <source>
        <dbReference type="EMBL" id="KAG0266017.1"/>
    </source>
</evidence>
<keyword evidence="8" id="KW-1185">Reference proteome</keyword>
<dbReference type="PANTHER" id="PTHR24296">
    <property type="entry name" value="CYTOCHROME P450"/>
    <property type="match status" value="1"/>
</dbReference>
<dbReference type="GO" id="GO:0020037">
    <property type="term" value="F:heme binding"/>
    <property type="evidence" value="ECO:0007669"/>
    <property type="project" value="InterPro"/>
</dbReference>
<keyword evidence="6" id="KW-0503">Monooxygenase</keyword>
<dbReference type="GO" id="GO:0016301">
    <property type="term" value="F:kinase activity"/>
    <property type="evidence" value="ECO:0007669"/>
    <property type="project" value="UniProtKB-KW"/>
</dbReference>
<gene>
    <name evidence="7" type="primary">ALK2_1</name>
    <name evidence="7" type="ORF">BGZ95_003120</name>
</gene>
<dbReference type="SUPFAM" id="SSF48264">
    <property type="entry name" value="Cytochrome P450"/>
    <property type="match status" value="1"/>
</dbReference>
<comment type="similarity">
    <text evidence="1 6">Belongs to the cytochrome P450 family.</text>
</comment>
<evidence type="ECO:0000256" key="6">
    <source>
        <dbReference type="RuleBase" id="RU000461"/>
    </source>
</evidence>
<dbReference type="GO" id="GO:0004497">
    <property type="term" value="F:monooxygenase activity"/>
    <property type="evidence" value="ECO:0007669"/>
    <property type="project" value="UniProtKB-KW"/>
</dbReference>
<accession>A0AAD4D4K2</accession>
<dbReference type="Pfam" id="PF00067">
    <property type="entry name" value="p450"/>
    <property type="match status" value="1"/>
</dbReference>
<dbReference type="Gene3D" id="1.10.630.10">
    <property type="entry name" value="Cytochrome P450"/>
    <property type="match status" value="1"/>
</dbReference>
<dbReference type="PROSITE" id="PS00086">
    <property type="entry name" value="CYTOCHROME_P450"/>
    <property type="match status" value="1"/>
</dbReference>
<keyword evidence="3 6" id="KW-0560">Oxidoreductase</keyword>
<dbReference type="GO" id="GO:0006629">
    <property type="term" value="P:lipid metabolic process"/>
    <property type="evidence" value="ECO:0007669"/>
    <property type="project" value="UniProtKB-ARBA"/>
</dbReference>
<evidence type="ECO:0000313" key="8">
    <source>
        <dbReference type="Proteomes" id="UP001194580"/>
    </source>
</evidence>
<dbReference type="InterPro" id="IPR017972">
    <property type="entry name" value="Cyt_P450_CS"/>
</dbReference>
<comment type="cofactor">
    <cofactor evidence="5">
        <name>heme</name>
        <dbReference type="ChEBI" id="CHEBI:30413"/>
    </cofactor>
</comment>
<evidence type="ECO:0000256" key="4">
    <source>
        <dbReference type="ARBA" id="ARBA00023004"/>
    </source>
</evidence>
<dbReference type="InterPro" id="IPR036396">
    <property type="entry name" value="Cyt_P450_sf"/>
</dbReference>
<evidence type="ECO:0000256" key="5">
    <source>
        <dbReference type="PIRSR" id="PIRSR602401-1"/>
    </source>
</evidence>
<keyword evidence="7" id="KW-0808">Transferase</keyword>
<proteinExistence type="inferred from homology"/>
<evidence type="ECO:0000256" key="3">
    <source>
        <dbReference type="ARBA" id="ARBA00023002"/>
    </source>
</evidence>
<dbReference type="AlphaFoldDB" id="A0AAD4D4K2"/>
<dbReference type="PRINTS" id="PR00385">
    <property type="entry name" value="P450"/>
</dbReference>
<evidence type="ECO:0000256" key="1">
    <source>
        <dbReference type="ARBA" id="ARBA00010617"/>
    </source>
</evidence>
<name>A0AAD4D4K2_9FUNG</name>
<dbReference type="InterPro" id="IPR002401">
    <property type="entry name" value="Cyt_P450_E_grp-I"/>
</dbReference>
<sequence length="512" mass="58261">MAITDLFKYVLEHASRTNNLKLLLAFSAFFLYKYRSHAVGTRRRADLKTPKGAVPFLGHLALMASIPGTKLYEFYEKNYNELGPVWSISLPFFRMVQGDSPELVEHVLKSNFWAYEKGPVVRDCFGDLFGNGIFTADGSDWKWQRKMASHIFNVRAFREYTNDIFVAEGQKMLAYLGKAADEGTPIDFHALMLHFTLDSFGAVSFGETFGCMDDIESEVDFAVAFDDLAAITFDRLMDPAWKIRERFTSVGKKVTDDRNLVRDHAFRIIEKRRAEGYHKPNKDLLQLFMEAKDDEGKPLPDEYLVDIILTFTIAGRDTTAQALSWMFYLISRDGTDKEIMKTLIQEVDEVLEGKLPTYESHKQQKYADACFHEALRIFPVVPRNLKLCVQDDILPDGTKIYAGECFSWSSYVMGRSEAIWGPDACEYKPSRWIQGQKFSQGKFNSFNAGPRVCLGMNFAILEALTVIGMILQKFELTLVDSGKMPPYGVSITMPMMEGLPMKVTRRKAVVAI</sequence>
<keyword evidence="5 6" id="KW-0349">Heme</keyword>
<comment type="caution">
    <text evidence="7">The sequence shown here is derived from an EMBL/GenBank/DDBJ whole genome shotgun (WGS) entry which is preliminary data.</text>
</comment>
<evidence type="ECO:0000256" key="2">
    <source>
        <dbReference type="ARBA" id="ARBA00022723"/>
    </source>
</evidence>
<dbReference type="InterPro" id="IPR001128">
    <property type="entry name" value="Cyt_P450"/>
</dbReference>
<dbReference type="GO" id="GO:0016705">
    <property type="term" value="F:oxidoreductase activity, acting on paired donors, with incorporation or reduction of molecular oxygen"/>
    <property type="evidence" value="ECO:0007669"/>
    <property type="project" value="InterPro"/>
</dbReference>
<keyword evidence="4 5" id="KW-0408">Iron</keyword>